<dbReference type="PROSITE" id="PS50811">
    <property type="entry name" value="WRKY"/>
    <property type="match status" value="1"/>
</dbReference>
<dbReference type="AlphaFoldDB" id="A0A6L2JUI3"/>
<evidence type="ECO:0000256" key="4">
    <source>
        <dbReference type="ARBA" id="ARBA00023163"/>
    </source>
</evidence>
<dbReference type="SUPFAM" id="SSF118290">
    <property type="entry name" value="WRKY DNA-binding domain"/>
    <property type="match status" value="1"/>
</dbReference>
<evidence type="ECO:0000256" key="3">
    <source>
        <dbReference type="ARBA" id="ARBA00023125"/>
    </source>
</evidence>
<dbReference type="Gene3D" id="2.20.25.80">
    <property type="entry name" value="WRKY domain"/>
    <property type="match status" value="1"/>
</dbReference>
<keyword evidence="2" id="KW-0805">Transcription regulation</keyword>
<dbReference type="GO" id="GO:0043565">
    <property type="term" value="F:sequence-specific DNA binding"/>
    <property type="evidence" value="ECO:0007669"/>
    <property type="project" value="InterPro"/>
</dbReference>
<dbReference type="PANTHER" id="PTHR47592:SF29">
    <property type="entry name" value="ZINC FINGER, CCHC-TYPE"/>
    <property type="match status" value="1"/>
</dbReference>
<dbReference type="PANTHER" id="PTHR47592">
    <property type="entry name" value="PBF68 PROTEIN"/>
    <property type="match status" value="1"/>
</dbReference>
<dbReference type="InterPro" id="IPR003657">
    <property type="entry name" value="WRKY_dom"/>
</dbReference>
<evidence type="ECO:0000256" key="2">
    <source>
        <dbReference type="ARBA" id="ARBA00023015"/>
    </source>
</evidence>
<dbReference type="EMBL" id="BKCJ010001345">
    <property type="protein sequence ID" value="GEU40741.1"/>
    <property type="molecule type" value="Genomic_DNA"/>
</dbReference>
<reference evidence="8" key="1">
    <citation type="journal article" date="2019" name="Sci. Rep.">
        <title>Draft genome of Tanacetum cinerariifolium, the natural source of mosquito coil.</title>
        <authorList>
            <person name="Yamashiro T."/>
            <person name="Shiraishi A."/>
            <person name="Satake H."/>
            <person name="Nakayama K."/>
        </authorList>
    </citation>
    <scope>NUCLEOTIDE SEQUENCE</scope>
</reference>
<dbReference type="Pfam" id="PF03106">
    <property type="entry name" value="WRKY"/>
    <property type="match status" value="1"/>
</dbReference>
<sequence>MRKKCNDKLSFDVLGFPDGLCDDVSPSTAVKIAGDIVRMRRDNSNQDKMNDDTKVGFRIQTTLEVLDDGYRWRKYGKKNIKCTPNPRNYYRCSTIGCKVKKRVERDRDDSSYMLATYIGQHNHEVPSTTASSSSTCPTATGVVQFIPANWAGLVAEGYHQRVFRQRKYPHRNISSAVCFSSMSVVYVLTTPMLEDGGENPTVEQVRRRAKWDSDDYVCRGLILNGMSDSLFYVYQNIETSKELWDTLKAKYMAEDVSSKKFLASNFTNYKKTDSRPVLEQYNELLKILGSHLRIEESLRVQDSDKPKGNNVFGPSVVNRVEHNNSSTYNDNKGKQKHHDTKADPNKKPKDDDVAWWVDSGATVHVCKDRCWFKTYESLNDGSILDMGNESTALAHGRSCVDLRASTSSNKGPRIVSLRILFAALNEHDKVFDNVDMTKAENEGKTGVDVTKVVAESNSDVDDVYDESAQYMASSHHKVTSVESNKGGSKSLYERSKESHDEYLYNYEACDITIDQMAFCGAWNINLRGQIGK</sequence>
<dbReference type="GO" id="GO:0003700">
    <property type="term" value="F:DNA-binding transcription factor activity"/>
    <property type="evidence" value="ECO:0007669"/>
    <property type="project" value="InterPro"/>
</dbReference>
<protein>
    <submittedName>
        <fullName evidence="8">Zinc finger, CCHC-type</fullName>
    </submittedName>
</protein>
<comment type="caution">
    <text evidence="8">The sequence shown here is derived from an EMBL/GenBank/DDBJ whole genome shotgun (WGS) entry which is preliminary data.</text>
</comment>
<feature type="region of interest" description="Disordered" evidence="6">
    <location>
        <begin position="299"/>
        <end position="350"/>
    </location>
</feature>
<gene>
    <name evidence="8" type="ORF">Tci_012719</name>
</gene>
<proteinExistence type="predicted"/>
<keyword evidence="5" id="KW-0539">Nucleus</keyword>
<dbReference type="SMART" id="SM00774">
    <property type="entry name" value="WRKY"/>
    <property type="match status" value="1"/>
</dbReference>
<dbReference type="Pfam" id="PF14223">
    <property type="entry name" value="Retrotran_gag_2"/>
    <property type="match status" value="1"/>
</dbReference>
<evidence type="ECO:0000259" key="7">
    <source>
        <dbReference type="PROSITE" id="PS50811"/>
    </source>
</evidence>
<organism evidence="8">
    <name type="scientific">Tanacetum cinerariifolium</name>
    <name type="common">Dalmatian daisy</name>
    <name type="synonym">Chrysanthemum cinerariifolium</name>
    <dbReference type="NCBI Taxonomy" id="118510"/>
    <lineage>
        <taxon>Eukaryota</taxon>
        <taxon>Viridiplantae</taxon>
        <taxon>Streptophyta</taxon>
        <taxon>Embryophyta</taxon>
        <taxon>Tracheophyta</taxon>
        <taxon>Spermatophyta</taxon>
        <taxon>Magnoliopsida</taxon>
        <taxon>eudicotyledons</taxon>
        <taxon>Gunneridae</taxon>
        <taxon>Pentapetalae</taxon>
        <taxon>asterids</taxon>
        <taxon>campanulids</taxon>
        <taxon>Asterales</taxon>
        <taxon>Asteraceae</taxon>
        <taxon>Asteroideae</taxon>
        <taxon>Anthemideae</taxon>
        <taxon>Anthemidinae</taxon>
        <taxon>Tanacetum</taxon>
    </lineage>
</organism>
<evidence type="ECO:0000256" key="5">
    <source>
        <dbReference type="ARBA" id="ARBA00023242"/>
    </source>
</evidence>
<name>A0A6L2JUI3_TANCI</name>
<comment type="subcellular location">
    <subcellularLocation>
        <location evidence="1">Nucleus</location>
    </subcellularLocation>
</comment>
<keyword evidence="3" id="KW-0238">DNA-binding</keyword>
<accession>A0A6L2JUI3</accession>
<feature type="domain" description="WRKY" evidence="7">
    <location>
        <begin position="61"/>
        <end position="126"/>
    </location>
</feature>
<evidence type="ECO:0000313" key="8">
    <source>
        <dbReference type="EMBL" id="GEU40741.1"/>
    </source>
</evidence>
<dbReference type="Pfam" id="PF22936">
    <property type="entry name" value="Pol_BBD"/>
    <property type="match status" value="1"/>
</dbReference>
<feature type="compositionally biased region" description="Basic and acidic residues" evidence="6">
    <location>
        <begin position="340"/>
        <end position="350"/>
    </location>
</feature>
<evidence type="ECO:0000256" key="1">
    <source>
        <dbReference type="ARBA" id="ARBA00004123"/>
    </source>
</evidence>
<keyword evidence="4" id="KW-0804">Transcription</keyword>
<dbReference type="InterPro" id="IPR054722">
    <property type="entry name" value="PolX-like_BBD"/>
</dbReference>
<dbReference type="GO" id="GO:0005634">
    <property type="term" value="C:nucleus"/>
    <property type="evidence" value="ECO:0007669"/>
    <property type="project" value="UniProtKB-SubCell"/>
</dbReference>
<evidence type="ECO:0000256" key="6">
    <source>
        <dbReference type="SAM" id="MobiDB-lite"/>
    </source>
</evidence>
<dbReference type="InterPro" id="IPR036576">
    <property type="entry name" value="WRKY_dom_sf"/>
</dbReference>